<name>C9LFE1_9BACT</name>
<protein>
    <submittedName>
        <fullName evidence="1">Uncharacterized protein</fullName>
    </submittedName>
</protein>
<reference evidence="1" key="1">
    <citation type="submission" date="2009-09" db="EMBL/GenBank/DDBJ databases">
        <authorList>
            <person name="Weinstock G."/>
            <person name="Sodergren E."/>
            <person name="Clifton S."/>
            <person name="Fulton L."/>
            <person name="Fulton B."/>
            <person name="Courtney L."/>
            <person name="Fronick C."/>
            <person name="Harrison M."/>
            <person name="Strong C."/>
            <person name="Farmer C."/>
            <person name="Delahaunty K."/>
            <person name="Markovic C."/>
            <person name="Hall O."/>
            <person name="Minx P."/>
            <person name="Tomlinson C."/>
            <person name="Mitreva M."/>
            <person name="Nelson J."/>
            <person name="Hou S."/>
            <person name="Wollam A."/>
            <person name="Pepin K.H."/>
            <person name="Johnson M."/>
            <person name="Bhonagiri V."/>
            <person name="Nash W.E."/>
            <person name="Warren W."/>
            <person name="Chinwalla A."/>
            <person name="Mardis E.R."/>
            <person name="Wilson R.K."/>
        </authorList>
    </citation>
    <scope>NUCLEOTIDE SEQUENCE [LARGE SCALE GENOMIC DNA]</scope>
    <source>
        <strain evidence="1">ATCC 51259</strain>
    </source>
</reference>
<organism evidence="1 2">
    <name type="scientific">Alloprevotella tannerae ATCC 51259</name>
    <dbReference type="NCBI Taxonomy" id="626522"/>
    <lineage>
        <taxon>Bacteria</taxon>
        <taxon>Pseudomonadati</taxon>
        <taxon>Bacteroidota</taxon>
        <taxon>Bacteroidia</taxon>
        <taxon>Bacteroidales</taxon>
        <taxon>Prevotellaceae</taxon>
        <taxon>Alloprevotella</taxon>
    </lineage>
</organism>
<keyword evidence="2" id="KW-1185">Reference proteome</keyword>
<evidence type="ECO:0000313" key="2">
    <source>
        <dbReference type="Proteomes" id="UP000003460"/>
    </source>
</evidence>
<accession>C9LFE1</accession>
<evidence type="ECO:0000313" key="1">
    <source>
        <dbReference type="EMBL" id="EEX72460.1"/>
    </source>
</evidence>
<dbReference type="HOGENOM" id="CLU_2397198_0_0_10"/>
<dbReference type="AlphaFoldDB" id="C9LFE1"/>
<proteinExistence type="predicted"/>
<dbReference type="Proteomes" id="UP000003460">
    <property type="component" value="Unassembled WGS sequence"/>
</dbReference>
<comment type="caution">
    <text evidence="1">The sequence shown here is derived from an EMBL/GenBank/DDBJ whole genome shotgun (WGS) entry which is preliminary data.</text>
</comment>
<dbReference type="EMBL" id="ACIJ02000016">
    <property type="protein sequence ID" value="EEX72460.1"/>
    <property type="molecule type" value="Genomic_DNA"/>
</dbReference>
<sequence length="93" mass="10863">MNAIIGGRIVKRSILRLIVKRAKSYAIVELSPDLLTTQSECPTFRLKDYQRLKNINFTRNNHPISCDLYLIAIYLPKDLIERQQPYSRSLRIS</sequence>
<gene>
    <name evidence="1" type="ORF">GCWU000325_00923</name>
</gene>